<keyword evidence="8 12" id="KW-0472">Membrane</keyword>
<evidence type="ECO:0000256" key="8">
    <source>
        <dbReference type="ARBA" id="ARBA00023136"/>
    </source>
</evidence>
<dbReference type="Ensembl" id="ENSZLMT00000011822.1">
    <property type="protein sequence ID" value="ENSZLMP00000011507.1"/>
    <property type="gene ID" value="ENSZLMG00000007866.1"/>
</dbReference>
<dbReference type="PANTHER" id="PTHR45931:SF21">
    <property type="entry name" value="RING FINGER PROTEIN 130"/>
    <property type="match status" value="1"/>
</dbReference>
<dbReference type="Pfam" id="PF13639">
    <property type="entry name" value="zf-RING_2"/>
    <property type="match status" value="1"/>
</dbReference>
<accession>A0A8D2QRG6</accession>
<evidence type="ECO:0000256" key="3">
    <source>
        <dbReference type="ARBA" id="ARBA00022723"/>
    </source>
</evidence>
<dbReference type="GO" id="GO:0016567">
    <property type="term" value="P:protein ubiquitination"/>
    <property type="evidence" value="ECO:0007669"/>
    <property type="project" value="TreeGrafter"/>
</dbReference>
<comment type="subcellular location">
    <subcellularLocation>
        <location evidence="1">Membrane</location>
    </subcellularLocation>
</comment>
<dbReference type="InterPro" id="IPR003137">
    <property type="entry name" value="PA_domain"/>
</dbReference>
<dbReference type="PANTHER" id="PTHR45931">
    <property type="entry name" value="SI:CH211-59O9.10"/>
    <property type="match status" value="1"/>
</dbReference>
<keyword evidence="7 12" id="KW-1133">Transmembrane helix</keyword>
<dbReference type="SUPFAM" id="SSF52025">
    <property type="entry name" value="PA domain"/>
    <property type="match status" value="1"/>
</dbReference>
<dbReference type="Gene3D" id="3.50.30.30">
    <property type="match status" value="1"/>
</dbReference>
<dbReference type="SUPFAM" id="SSF57850">
    <property type="entry name" value="RING/U-box"/>
    <property type="match status" value="1"/>
</dbReference>
<dbReference type="InterPro" id="IPR013083">
    <property type="entry name" value="Znf_RING/FYVE/PHD"/>
</dbReference>
<keyword evidence="15" id="KW-1185">Reference proteome</keyword>
<dbReference type="GO" id="GO:0061630">
    <property type="term" value="F:ubiquitin protein ligase activity"/>
    <property type="evidence" value="ECO:0007669"/>
    <property type="project" value="TreeGrafter"/>
</dbReference>
<feature type="domain" description="RING-type" evidence="13">
    <location>
        <begin position="251"/>
        <end position="292"/>
    </location>
</feature>
<name>A0A8D2QRG6_ZOSLA</name>
<proteinExistence type="predicted"/>
<dbReference type="Proteomes" id="UP000694401">
    <property type="component" value="Unassembled WGS sequence"/>
</dbReference>
<dbReference type="Gene3D" id="3.30.40.10">
    <property type="entry name" value="Zinc/RING finger domain, C3HC4 (zinc finger)"/>
    <property type="match status" value="1"/>
</dbReference>
<dbReference type="CDD" id="cd16802">
    <property type="entry name" value="RING-H2_RNF128-like"/>
    <property type="match status" value="1"/>
</dbReference>
<evidence type="ECO:0000256" key="11">
    <source>
        <dbReference type="SAM" id="MobiDB-lite"/>
    </source>
</evidence>
<feature type="transmembrane region" description="Helical" evidence="12">
    <location>
        <begin position="7"/>
        <end position="37"/>
    </location>
</feature>
<evidence type="ECO:0000256" key="6">
    <source>
        <dbReference type="ARBA" id="ARBA00022833"/>
    </source>
</evidence>
<keyword evidence="9" id="KW-0325">Glycoprotein</keyword>
<evidence type="ECO:0000256" key="1">
    <source>
        <dbReference type="ARBA" id="ARBA00004370"/>
    </source>
</evidence>
<evidence type="ECO:0000256" key="7">
    <source>
        <dbReference type="ARBA" id="ARBA00022989"/>
    </source>
</evidence>
<dbReference type="CDD" id="cd02122">
    <property type="entry name" value="PA_GRAIL_like"/>
    <property type="match status" value="1"/>
</dbReference>
<evidence type="ECO:0000256" key="2">
    <source>
        <dbReference type="ARBA" id="ARBA00022692"/>
    </source>
</evidence>
<dbReference type="InterPro" id="IPR051834">
    <property type="entry name" value="RING_finger_E3_ligase"/>
</dbReference>
<dbReference type="AlphaFoldDB" id="A0A8D2QRG6"/>
<evidence type="ECO:0000256" key="4">
    <source>
        <dbReference type="ARBA" id="ARBA00022729"/>
    </source>
</evidence>
<dbReference type="InterPro" id="IPR046450">
    <property type="entry name" value="PA_dom_sf"/>
</dbReference>
<dbReference type="GO" id="GO:0005634">
    <property type="term" value="C:nucleus"/>
    <property type="evidence" value="ECO:0007669"/>
    <property type="project" value="TreeGrafter"/>
</dbReference>
<dbReference type="GO" id="GO:0016020">
    <property type="term" value="C:membrane"/>
    <property type="evidence" value="ECO:0007669"/>
    <property type="project" value="UniProtKB-SubCell"/>
</dbReference>
<protein>
    <submittedName>
        <fullName evidence="14">Ring finger protein 128</fullName>
    </submittedName>
</protein>
<dbReference type="FunFam" id="3.50.30.30:FF:000003">
    <property type="entry name" value="E3 ubiquitin-protein ligase RNF128"/>
    <property type="match status" value="1"/>
</dbReference>
<dbReference type="Pfam" id="PF02225">
    <property type="entry name" value="PA"/>
    <property type="match status" value="1"/>
</dbReference>
<keyword evidence="6" id="KW-0862">Zinc</keyword>
<organism evidence="14 15">
    <name type="scientific">Zosterops lateralis melanops</name>
    <dbReference type="NCBI Taxonomy" id="1220523"/>
    <lineage>
        <taxon>Eukaryota</taxon>
        <taxon>Metazoa</taxon>
        <taxon>Chordata</taxon>
        <taxon>Craniata</taxon>
        <taxon>Vertebrata</taxon>
        <taxon>Euteleostomi</taxon>
        <taxon>Archelosauria</taxon>
        <taxon>Archosauria</taxon>
        <taxon>Dinosauria</taxon>
        <taxon>Saurischia</taxon>
        <taxon>Theropoda</taxon>
        <taxon>Coelurosauria</taxon>
        <taxon>Aves</taxon>
        <taxon>Neognathae</taxon>
        <taxon>Neoaves</taxon>
        <taxon>Telluraves</taxon>
        <taxon>Australaves</taxon>
        <taxon>Passeriformes</taxon>
        <taxon>Sylvioidea</taxon>
        <taxon>Zosteropidae</taxon>
        <taxon>Zosterops</taxon>
    </lineage>
</organism>
<dbReference type="GO" id="GO:0008270">
    <property type="term" value="F:zinc ion binding"/>
    <property type="evidence" value="ECO:0007669"/>
    <property type="project" value="UniProtKB-KW"/>
</dbReference>
<keyword evidence="3" id="KW-0479">Metal-binding</keyword>
<evidence type="ECO:0000259" key="13">
    <source>
        <dbReference type="PROSITE" id="PS50089"/>
    </source>
</evidence>
<feature type="region of interest" description="Disordered" evidence="11">
    <location>
        <begin position="320"/>
        <end position="347"/>
    </location>
</feature>
<dbReference type="SMART" id="SM00184">
    <property type="entry name" value="RING"/>
    <property type="match status" value="1"/>
</dbReference>
<evidence type="ECO:0000313" key="14">
    <source>
        <dbReference type="Ensembl" id="ENSZLMP00000011507.1"/>
    </source>
</evidence>
<dbReference type="GO" id="GO:0006511">
    <property type="term" value="P:ubiquitin-dependent protein catabolic process"/>
    <property type="evidence" value="ECO:0007669"/>
    <property type="project" value="TreeGrafter"/>
</dbReference>
<reference evidence="14" key="2">
    <citation type="submission" date="2025-09" db="UniProtKB">
        <authorList>
            <consortium name="Ensembl"/>
        </authorList>
    </citation>
    <scope>IDENTIFICATION</scope>
</reference>
<dbReference type="InterPro" id="IPR001841">
    <property type="entry name" value="Znf_RING"/>
</dbReference>
<feature type="transmembrane region" description="Helical" evidence="12">
    <location>
        <begin position="179"/>
        <end position="203"/>
    </location>
</feature>
<keyword evidence="2 12" id="KW-0812">Transmembrane</keyword>
<dbReference type="GO" id="GO:0045893">
    <property type="term" value="P:positive regulation of DNA-templated transcription"/>
    <property type="evidence" value="ECO:0007669"/>
    <property type="project" value="TreeGrafter"/>
</dbReference>
<evidence type="ECO:0000256" key="9">
    <source>
        <dbReference type="ARBA" id="ARBA00023180"/>
    </source>
</evidence>
<keyword evidence="5 10" id="KW-0863">Zinc-finger</keyword>
<evidence type="ECO:0000313" key="15">
    <source>
        <dbReference type="Proteomes" id="UP000694401"/>
    </source>
</evidence>
<evidence type="ECO:0000256" key="12">
    <source>
        <dbReference type="SAM" id="Phobius"/>
    </source>
</evidence>
<evidence type="ECO:0000256" key="5">
    <source>
        <dbReference type="ARBA" id="ARBA00022771"/>
    </source>
</evidence>
<sequence length="369" mass="40985">MKRVEKFWFLFLLMDFLIWFHTTETISVTASVSLFYYNSTSNRTVFERCECGQYGFNSPLLGAQGVVGIPLSADPYACDKNTDFSVTEAPWIALIERGNCTFAEKIQAATRRGAIAAVIYNSQGKGNNTLLMAHPGAEKIVAIMIGNLKGMEILHRIQSGMKVTMVIEVGKKRSLSMNIFTILFISVSFFIVAAATVGCYVSYSARRLILARAQSREQRRLRARAKKAIEEMQLRTLKEGDKETGPDGDSCVVCFEQYKPNDVMRVLTCNHVFHKTCIDPWLLEHGTCPLCKCDILKVLGVEVSQQPVLVAAASHINEEDNLSETASSGYDSVQGPDESAQEAHAPSESMSAVSSIFQILYLFEQEQTN</sequence>
<evidence type="ECO:0000256" key="10">
    <source>
        <dbReference type="PROSITE-ProRule" id="PRU00175"/>
    </source>
</evidence>
<dbReference type="FunFam" id="3.30.40.10:FF:000009">
    <property type="entry name" value="E3 ubiquitin-protein ligase RNF130"/>
    <property type="match status" value="1"/>
</dbReference>
<keyword evidence="4" id="KW-0732">Signal</keyword>
<dbReference type="PROSITE" id="PS50089">
    <property type="entry name" value="ZF_RING_2"/>
    <property type="match status" value="1"/>
</dbReference>
<reference evidence="14" key="1">
    <citation type="submission" date="2025-08" db="UniProtKB">
        <authorList>
            <consortium name="Ensembl"/>
        </authorList>
    </citation>
    <scope>IDENTIFICATION</scope>
</reference>